<name>A0A941ENV4_9ACTN</name>
<sequence length="231" mass="26033">MEADQLPSWRDESLSTVKRAALWLVAEVGEGSVFTKAQLRDAFPDIAQIDRRMRDLRDYGWQIDTRREDPHLEAHEQRFTQAGDPVWAPGTAKRQRTGSVSAVQRREVFLRDDYICRSCGIAAGARYSDDSYESAQLDIARRIVVKPGGEESVELVAECNRCRVGGRALVADLGKLLAGIDSLGALERRVFVGWIKADKRELALIERLWGEYRSLPAESRDAVRETLRSDS</sequence>
<dbReference type="AlphaFoldDB" id="A0A941ENV4"/>
<evidence type="ECO:0000313" key="1">
    <source>
        <dbReference type="EMBL" id="MBR7833823.1"/>
    </source>
</evidence>
<evidence type="ECO:0000313" key="2">
    <source>
        <dbReference type="Proteomes" id="UP000675781"/>
    </source>
</evidence>
<protein>
    <recommendedName>
        <fullName evidence="3">HNH endonuclease</fullName>
    </recommendedName>
</protein>
<dbReference type="Proteomes" id="UP000675781">
    <property type="component" value="Unassembled WGS sequence"/>
</dbReference>
<dbReference type="EMBL" id="JAGSOG010000040">
    <property type="protein sequence ID" value="MBR7833823.1"/>
    <property type="molecule type" value="Genomic_DNA"/>
</dbReference>
<accession>A0A941ENV4</accession>
<comment type="caution">
    <text evidence="1">The sequence shown here is derived from an EMBL/GenBank/DDBJ whole genome shotgun (WGS) entry which is preliminary data.</text>
</comment>
<gene>
    <name evidence="1" type="ORF">KDL01_11135</name>
</gene>
<reference evidence="1" key="1">
    <citation type="submission" date="2021-04" db="EMBL/GenBank/DDBJ databases">
        <title>Genome based classification of Actinospica acidithermotolerans sp. nov., an actinobacterium isolated from an Indonesian hot spring.</title>
        <authorList>
            <person name="Kusuma A.B."/>
            <person name="Putra K.E."/>
            <person name="Nafisah S."/>
            <person name="Loh J."/>
            <person name="Nouioui I."/>
            <person name="Goodfellow M."/>
        </authorList>
    </citation>
    <scope>NUCLEOTIDE SEQUENCE</scope>
    <source>
        <strain evidence="1">CSCA 57</strain>
    </source>
</reference>
<proteinExistence type="predicted"/>
<keyword evidence="2" id="KW-1185">Reference proteome</keyword>
<organism evidence="1 2">
    <name type="scientific">Actinospica durhamensis</name>
    <dbReference type="NCBI Taxonomy" id="1508375"/>
    <lineage>
        <taxon>Bacteria</taxon>
        <taxon>Bacillati</taxon>
        <taxon>Actinomycetota</taxon>
        <taxon>Actinomycetes</taxon>
        <taxon>Catenulisporales</taxon>
        <taxon>Actinospicaceae</taxon>
        <taxon>Actinospica</taxon>
    </lineage>
</organism>
<dbReference type="RefSeq" id="WP_212528344.1">
    <property type="nucleotide sequence ID" value="NZ_JAGSOG010000040.1"/>
</dbReference>
<evidence type="ECO:0008006" key="3">
    <source>
        <dbReference type="Google" id="ProtNLM"/>
    </source>
</evidence>